<proteinExistence type="predicted"/>
<gene>
    <name evidence="8" type="ORF">G6F64_005888</name>
</gene>
<dbReference type="SUPFAM" id="SSF46565">
    <property type="entry name" value="Chaperone J-domain"/>
    <property type="match status" value="1"/>
</dbReference>
<dbReference type="CDD" id="cd12429">
    <property type="entry name" value="RRM_DNAJC17"/>
    <property type="match status" value="1"/>
</dbReference>
<dbReference type="OrthoDB" id="376357at2759"/>
<feature type="compositionally biased region" description="Basic and acidic residues" evidence="6">
    <location>
        <begin position="61"/>
        <end position="70"/>
    </location>
</feature>
<protein>
    <recommendedName>
        <fullName evidence="7">J domain-containing protein</fullName>
    </recommendedName>
</protein>
<dbReference type="InterPro" id="IPR001623">
    <property type="entry name" value="DnaJ_domain"/>
</dbReference>
<organism evidence="8 9">
    <name type="scientific">Rhizopus oryzae</name>
    <name type="common">Mucormycosis agent</name>
    <name type="synonym">Rhizopus arrhizus var. delemar</name>
    <dbReference type="NCBI Taxonomy" id="64495"/>
    <lineage>
        <taxon>Eukaryota</taxon>
        <taxon>Fungi</taxon>
        <taxon>Fungi incertae sedis</taxon>
        <taxon>Mucoromycota</taxon>
        <taxon>Mucoromycotina</taxon>
        <taxon>Mucoromycetes</taxon>
        <taxon>Mucorales</taxon>
        <taxon>Mucorineae</taxon>
        <taxon>Rhizopodaceae</taxon>
        <taxon>Rhizopus</taxon>
    </lineage>
</organism>
<dbReference type="AlphaFoldDB" id="A0A9P6X9T3"/>
<dbReference type="PROSITE" id="PS00636">
    <property type="entry name" value="DNAJ_1"/>
    <property type="match status" value="1"/>
</dbReference>
<dbReference type="PANTHER" id="PTHR44313:SF1">
    <property type="entry name" value="DNAJ HOMOLOG SUBFAMILY C MEMBER 17"/>
    <property type="match status" value="1"/>
</dbReference>
<dbReference type="InterPro" id="IPR036869">
    <property type="entry name" value="J_dom_sf"/>
</dbReference>
<keyword evidence="9" id="KW-1185">Reference proteome</keyword>
<evidence type="ECO:0000256" key="3">
    <source>
        <dbReference type="ARBA" id="ARBA00022490"/>
    </source>
</evidence>
<dbReference type="Gene3D" id="3.30.70.330">
    <property type="match status" value="1"/>
</dbReference>
<evidence type="ECO:0000313" key="8">
    <source>
        <dbReference type="EMBL" id="KAG1308649.1"/>
    </source>
</evidence>
<dbReference type="InterPro" id="IPR035979">
    <property type="entry name" value="RBD_domain_sf"/>
</dbReference>
<dbReference type="PANTHER" id="PTHR44313">
    <property type="entry name" value="DNAJ HOMOLOG SUBFAMILY C MEMBER 17"/>
    <property type="match status" value="1"/>
</dbReference>
<evidence type="ECO:0000256" key="4">
    <source>
        <dbReference type="ARBA" id="ARBA00023186"/>
    </source>
</evidence>
<feature type="compositionally biased region" description="Basic and acidic residues" evidence="6">
    <location>
        <begin position="81"/>
        <end position="112"/>
    </location>
</feature>
<dbReference type="Proteomes" id="UP000716291">
    <property type="component" value="Unassembled WGS sequence"/>
</dbReference>
<sequence>MENKDLDYYALLEIEITSTSKEIERAYRKKALKVHPDKNPSPDAAALFHTLTQAYETLTDAQKRKDYDQKHRARQERLKKKNEMDSKRRNAQEELERRENEAKKARNDENQAKAEYEAHLARLREEGAKRRQENWNSENIQKEELPEPTELDCALKFKWKRKKYDFSEQDLQQMLSPLASIDTVALSQKKKGSALVVFNTVVDAYGIIMKKDFHPTLTQFENIDWATGKVPNLVERMQRAEELKKQARAAYFNTNDRQTTASGKPLFATSSSHSFFKPSNIPSGKKSSSSIFDYDYESITLMKMRQAERDRSLYLQTLEQAQ</sequence>
<keyword evidence="5" id="KW-0539">Nucleus</keyword>
<evidence type="ECO:0000313" key="9">
    <source>
        <dbReference type="Proteomes" id="UP000716291"/>
    </source>
</evidence>
<dbReference type="InterPro" id="IPR018253">
    <property type="entry name" value="DnaJ_domain_CS"/>
</dbReference>
<keyword evidence="4" id="KW-0143">Chaperone</keyword>
<keyword evidence="3" id="KW-0963">Cytoplasm</keyword>
<dbReference type="InterPro" id="IPR012677">
    <property type="entry name" value="Nucleotide-bd_a/b_plait_sf"/>
</dbReference>
<reference evidence="8" key="1">
    <citation type="journal article" date="2020" name="Microb. Genom.">
        <title>Genetic diversity of clinical and environmental Mucorales isolates obtained from an investigation of mucormycosis cases among solid organ transplant recipients.</title>
        <authorList>
            <person name="Nguyen M.H."/>
            <person name="Kaul D."/>
            <person name="Muto C."/>
            <person name="Cheng S.J."/>
            <person name="Richter R.A."/>
            <person name="Bruno V.M."/>
            <person name="Liu G."/>
            <person name="Beyhan S."/>
            <person name="Sundermann A.J."/>
            <person name="Mounaud S."/>
            <person name="Pasculle A.W."/>
            <person name="Nierman W.C."/>
            <person name="Driscoll E."/>
            <person name="Cumbie R."/>
            <person name="Clancy C.J."/>
            <person name="Dupont C.L."/>
        </authorList>
    </citation>
    <scope>NUCLEOTIDE SEQUENCE</scope>
    <source>
        <strain evidence="8">GL11</strain>
    </source>
</reference>
<dbReference type="PRINTS" id="PR00625">
    <property type="entry name" value="JDOMAIN"/>
</dbReference>
<evidence type="ECO:0000259" key="7">
    <source>
        <dbReference type="PROSITE" id="PS50076"/>
    </source>
</evidence>
<accession>A0A9P6X9T3</accession>
<dbReference type="CDD" id="cd06257">
    <property type="entry name" value="DnaJ"/>
    <property type="match status" value="1"/>
</dbReference>
<feature type="domain" description="J" evidence="7">
    <location>
        <begin position="7"/>
        <end position="71"/>
    </location>
</feature>
<evidence type="ECO:0000256" key="2">
    <source>
        <dbReference type="ARBA" id="ARBA00004496"/>
    </source>
</evidence>
<dbReference type="PROSITE" id="PS50076">
    <property type="entry name" value="DNAJ_2"/>
    <property type="match status" value="1"/>
</dbReference>
<dbReference type="InterPro" id="IPR052094">
    <property type="entry name" value="Pre-mRNA-splicing_ERAD"/>
</dbReference>
<dbReference type="GO" id="GO:0005737">
    <property type="term" value="C:cytoplasm"/>
    <property type="evidence" value="ECO:0007669"/>
    <property type="project" value="UniProtKB-SubCell"/>
</dbReference>
<dbReference type="GO" id="GO:0003676">
    <property type="term" value="F:nucleic acid binding"/>
    <property type="evidence" value="ECO:0007669"/>
    <property type="project" value="InterPro"/>
</dbReference>
<feature type="region of interest" description="Disordered" evidence="6">
    <location>
        <begin position="59"/>
        <end position="112"/>
    </location>
</feature>
<dbReference type="Pfam" id="PF00226">
    <property type="entry name" value="DnaJ"/>
    <property type="match status" value="1"/>
</dbReference>
<dbReference type="GO" id="GO:0000390">
    <property type="term" value="P:spliceosomal complex disassembly"/>
    <property type="evidence" value="ECO:0007669"/>
    <property type="project" value="TreeGrafter"/>
</dbReference>
<dbReference type="EMBL" id="JAANQT010000750">
    <property type="protein sequence ID" value="KAG1308649.1"/>
    <property type="molecule type" value="Genomic_DNA"/>
</dbReference>
<evidence type="ECO:0000256" key="1">
    <source>
        <dbReference type="ARBA" id="ARBA00004123"/>
    </source>
</evidence>
<feature type="compositionally biased region" description="Basic residues" evidence="6">
    <location>
        <begin position="71"/>
        <end position="80"/>
    </location>
</feature>
<dbReference type="SMART" id="SM00271">
    <property type="entry name" value="DnaJ"/>
    <property type="match status" value="1"/>
</dbReference>
<dbReference type="InterPro" id="IPR034254">
    <property type="entry name" value="DNAJC17_RRM"/>
</dbReference>
<name>A0A9P6X9T3_RHIOR</name>
<evidence type="ECO:0000256" key="6">
    <source>
        <dbReference type="SAM" id="MobiDB-lite"/>
    </source>
</evidence>
<dbReference type="SUPFAM" id="SSF54928">
    <property type="entry name" value="RNA-binding domain, RBD"/>
    <property type="match status" value="1"/>
</dbReference>
<comment type="caution">
    <text evidence="8">The sequence shown here is derived from an EMBL/GenBank/DDBJ whole genome shotgun (WGS) entry which is preliminary data.</text>
</comment>
<comment type="subcellular location">
    <subcellularLocation>
        <location evidence="2">Cytoplasm</location>
    </subcellularLocation>
    <subcellularLocation>
        <location evidence="1">Nucleus</location>
    </subcellularLocation>
</comment>
<dbReference type="Gene3D" id="1.10.287.110">
    <property type="entry name" value="DnaJ domain"/>
    <property type="match status" value="1"/>
</dbReference>
<dbReference type="GO" id="GO:0005681">
    <property type="term" value="C:spliceosomal complex"/>
    <property type="evidence" value="ECO:0007669"/>
    <property type="project" value="TreeGrafter"/>
</dbReference>
<evidence type="ECO:0000256" key="5">
    <source>
        <dbReference type="ARBA" id="ARBA00023242"/>
    </source>
</evidence>